<keyword evidence="2" id="KW-0645">Protease</keyword>
<evidence type="ECO:0000256" key="1">
    <source>
        <dbReference type="ARBA" id="ARBA00005234"/>
    </source>
</evidence>
<evidence type="ECO:0000256" key="3">
    <source>
        <dbReference type="ARBA" id="ARBA00022801"/>
    </source>
</evidence>
<comment type="caution">
    <text evidence="6">The sequence shown here is derived from an EMBL/GenBank/DDBJ whole genome shotgun (WGS) entry which is preliminary data.</text>
</comment>
<name>A0AAD8HP91_9APIA</name>
<accession>A0AAD8HP91</accession>
<evidence type="ECO:0000313" key="6">
    <source>
        <dbReference type="EMBL" id="KAK1369852.1"/>
    </source>
</evidence>
<comment type="similarity">
    <text evidence="1">Belongs to the peptidase C48 family.</text>
</comment>
<dbReference type="SUPFAM" id="SSF54001">
    <property type="entry name" value="Cysteine proteinases"/>
    <property type="match status" value="1"/>
</dbReference>
<dbReference type="PANTHER" id="PTHR34835">
    <property type="entry name" value="OS07G0283600 PROTEIN-RELATED"/>
    <property type="match status" value="1"/>
</dbReference>
<dbReference type="Pfam" id="PF02902">
    <property type="entry name" value="Peptidase_C48"/>
    <property type="match status" value="1"/>
</dbReference>
<reference evidence="6" key="2">
    <citation type="submission" date="2023-05" db="EMBL/GenBank/DDBJ databases">
        <authorList>
            <person name="Schelkunov M.I."/>
        </authorList>
    </citation>
    <scope>NUCLEOTIDE SEQUENCE</scope>
    <source>
        <strain evidence="6">Hsosn_3</strain>
        <tissue evidence="6">Leaf</tissue>
    </source>
</reference>
<dbReference type="Proteomes" id="UP001237642">
    <property type="component" value="Unassembled WGS sequence"/>
</dbReference>
<evidence type="ECO:0000256" key="2">
    <source>
        <dbReference type="ARBA" id="ARBA00022670"/>
    </source>
</evidence>
<dbReference type="InterPro" id="IPR003653">
    <property type="entry name" value="Peptidase_C48_C"/>
</dbReference>
<dbReference type="EMBL" id="JAUIZM010000008">
    <property type="protein sequence ID" value="KAK1369852.1"/>
    <property type="molecule type" value="Genomic_DNA"/>
</dbReference>
<keyword evidence="3" id="KW-0378">Hydrolase</keyword>
<reference evidence="6" key="1">
    <citation type="submission" date="2023-02" db="EMBL/GenBank/DDBJ databases">
        <title>Genome of toxic invasive species Heracleum sosnowskyi carries increased number of genes despite the absence of recent whole-genome duplications.</title>
        <authorList>
            <person name="Schelkunov M."/>
            <person name="Shtratnikova V."/>
            <person name="Makarenko M."/>
            <person name="Klepikova A."/>
            <person name="Omelchenko D."/>
            <person name="Novikova G."/>
            <person name="Obukhova E."/>
            <person name="Bogdanov V."/>
            <person name="Penin A."/>
            <person name="Logacheva M."/>
        </authorList>
    </citation>
    <scope>NUCLEOTIDE SEQUENCE</scope>
    <source>
        <strain evidence="6">Hsosn_3</strain>
        <tissue evidence="6">Leaf</tissue>
    </source>
</reference>
<dbReference type="GO" id="GO:0008234">
    <property type="term" value="F:cysteine-type peptidase activity"/>
    <property type="evidence" value="ECO:0007669"/>
    <property type="project" value="InterPro"/>
</dbReference>
<protein>
    <recommendedName>
        <fullName evidence="5">Ubiquitin-like protease family profile domain-containing protein</fullName>
    </recommendedName>
</protein>
<organism evidence="6 7">
    <name type="scientific">Heracleum sosnowskyi</name>
    <dbReference type="NCBI Taxonomy" id="360622"/>
    <lineage>
        <taxon>Eukaryota</taxon>
        <taxon>Viridiplantae</taxon>
        <taxon>Streptophyta</taxon>
        <taxon>Embryophyta</taxon>
        <taxon>Tracheophyta</taxon>
        <taxon>Spermatophyta</taxon>
        <taxon>Magnoliopsida</taxon>
        <taxon>eudicotyledons</taxon>
        <taxon>Gunneridae</taxon>
        <taxon>Pentapetalae</taxon>
        <taxon>asterids</taxon>
        <taxon>campanulids</taxon>
        <taxon>Apiales</taxon>
        <taxon>Apiaceae</taxon>
        <taxon>Apioideae</taxon>
        <taxon>apioid superclade</taxon>
        <taxon>Tordylieae</taxon>
        <taxon>Tordyliinae</taxon>
        <taxon>Heracleum</taxon>
    </lineage>
</organism>
<evidence type="ECO:0000313" key="7">
    <source>
        <dbReference type="Proteomes" id="UP001237642"/>
    </source>
</evidence>
<proteinExistence type="inferred from homology"/>
<gene>
    <name evidence="6" type="ORF">POM88_035944</name>
</gene>
<dbReference type="InterPro" id="IPR038765">
    <property type="entry name" value="Papain-like_cys_pep_sf"/>
</dbReference>
<dbReference type="PROSITE" id="PS50600">
    <property type="entry name" value="ULP_PROTEASE"/>
    <property type="match status" value="1"/>
</dbReference>
<evidence type="ECO:0000259" key="5">
    <source>
        <dbReference type="PROSITE" id="PS50600"/>
    </source>
</evidence>
<keyword evidence="7" id="KW-1185">Reference proteome</keyword>
<sequence length="937" mass="108556">MFHQSGTSHKQVDIEILVSSTESNHFSGPCRRRRYLIRVDGLRKTYGKCIDQSSKQRHLPPEHIYIESDESNDTKNQNQNQNDGDVVNCEVAASMGGLKKPTLVANQKGEVDHHGKHENVNGNKGKSSSCIVLSDSDFETPEQLREKKTNVSGKRKRITKSASTSSHKKKRTETTSVGKRKFFHKDWSTGKVKDGVKGSILRKKICSCLRKTRDTCKRKKIEKAAKAAKAAKAKPNTEDRKQILVRTSPNTFANMVRALSDEQKQWVVDVGFGSILSFSLTKFPLKLAYNVVWSYNMDDFEMDLLAGKIPITEDDVHEVLGMPQGPRRIQIVKNEDAEKSWSLHDPSEYWLVNPKTRHYYGPLLFLIYFYLDRVHNQRWNVIRKVPTFSGWTTLMIQQRQNYEEINKSFGRGKILGAVRLTNESNNDIVNDKMKEEPARDGETEPMAENSNLEVRVDAIVLNLSENCRQVKEDKMKEEPARDGETKPVAENSNLEVRVDAIVLNLSENCRQDEMKEEPAQDENISTFDEDIDIKENVFLETLESNINHIEKITQICRADLVIARALFSENNKVNELEMRFARLHESSINTPWSRKEQNCSTPSQRIFYHDGRNMQNEFDSVAVGSVKMDAEQRAEYTVEDNKIEERPHRDLKMANVLKSPFYDRTADINGKTLTVDEARTWRWLNRNQDNPNQTVFEWNQIKCFKAELQSLRLNEQILASVIDTWACICNVLEDMRAPESPRRLFYTIETTVGTLSRRNQKSTNLMYTNFARNLDHICEKYGVKLNDVDMIFFPIHDINHYYLICYNLKNPSVEIIDNSAYCGSATNIYDGLPESLHKHFIKYLRQNLFRRIIQMRLVQFVRLEMSWRTTSNQVDCGIFVMRHMEKYKADGSRGWSDFYHEGPNQSRQLARLRTLYCHKIIGSPLNIWKDLPIYELE</sequence>
<feature type="domain" description="Ubiquitin-like protease family profile" evidence="5">
    <location>
        <begin position="728"/>
        <end position="887"/>
    </location>
</feature>
<dbReference type="AlphaFoldDB" id="A0AAD8HP91"/>
<evidence type="ECO:0000256" key="4">
    <source>
        <dbReference type="SAM" id="MobiDB-lite"/>
    </source>
</evidence>
<dbReference type="GO" id="GO:0006508">
    <property type="term" value="P:proteolysis"/>
    <property type="evidence" value="ECO:0007669"/>
    <property type="project" value="UniProtKB-KW"/>
</dbReference>
<dbReference type="Gene3D" id="3.40.395.10">
    <property type="entry name" value="Adenoviral Proteinase, Chain A"/>
    <property type="match status" value="1"/>
</dbReference>
<feature type="region of interest" description="Disordered" evidence="4">
    <location>
        <begin position="141"/>
        <end position="176"/>
    </location>
</feature>